<dbReference type="InterPro" id="IPR050640">
    <property type="entry name" value="Bact_2-comp_sensor_kinase"/>
</dbReference>
<reference evidence="7 8" key="1">
    <citation type="submission" date="2016-11" db="EMBL/GenBank/DDBJ databases">
        <authorList>
            <person name="Jaros S."/>
            <person name="Januszkiewicz K."/>
            <person name="Wedrychowicz H."/>
        </authorList>
    </citation>
    <scope>NUCLEOTIDE SEQUENCE [LARGE SCALE GENOMIC DNA]</scope>
    <source>
        <strain evidence="7 8">DSM 15212</strain>
    </source>
</reference>
<evidence type="ECO:0000256" key="3">
    <source>
        <dbReference type="ARBA" id="ARBA00022679"/>
    </source>
</evidence>
<organism evidence="7 8">
    <name type="scientific">Paramaledivibacter caminithermalis (strain DSM 15212 / CIP 107654 / DViRD3)</name>
    <name type="common">Clostridium caminithermale</name>
    <dbReference type="NCBI Taxonomy" id="1121301"/>
    <lineage>
        <taxon>Bacteria</taxon>
        <taxon>Bacillati</taxon>
        <taxon>Bacillota</taxon>
        <taxon>Clostridia</taxon>
        <taxon>Peptostreptococcales</taxon>
        <taxon>Caminicellaceae</taxon>
        <taxon>Paramaledivibacter</taxon>
    </lineage>
</organism>
<sequence length="508" mass="59027">MSKNFFYFSGIRKKLIIYFIILTLIIASVSFFSYSNTKATLARLKLIITDYVYLNNLNNDVSSLTIELEEYLTIKSSNALLNYYTIYNRLKEKSEAISREIVYDCEYIMMKDIAYMIEEFLVEADNAIQAKRGRQEEVYIAHFTRANEIADYIKHYINRLLNNKLQRVSVNYEELNNNTIYINYINLVLIFISIIISISLAILFTYRLTKPIIKLAHSAERVSQGDFDIEPVEIEATDEINVLAIAFNKMINNIRKYIYEIKKQAQIEKKLKEQELLNFKIKSLLKDMELKSLQSQINPHFLFNTLNTASQLAMIEGAEKSSEFIENIAQLLRYNLRKLDKPVTLQEEINNVKNYMNILKTRFGNRIEFYSQIDERAVDVKIPCTIIQPIVENAYIHGLEDLERKGEIHLNINIVQDKILIEITDNGKGMDEDKIKSIIFSENSIDLAERHVNGIGINNVIDRLRIFYNISDIKDVIDIKSQIGHGTTIIIKIPFNKEVMANDKAINC</sequence>
<dbReference type="Pfam" id="PF00672">
    <property type="entry name" value="HAMP"/>
    <property type="match status" value="1"/>
</dbReference>
<dbReference type="SUPFAM" id="SSF55874">
    <property type="entry name" value="ATPase domain of HSP90 chaperone/DNA topoisomerase II/histidine kinase"/>
    <property type="match status" value="1"/>
</dbReference>
<dbReference type="Gene3D" id="3.30.565.10">
    <property type="entry name" value="Histidine kinase-like ATPase, C-terminal domain"/>
    <property type="match status" value="1"/>
</dbReference>
<dbReference type="AlphaFoldDB" id="A0A1M6RWH5"/>
<keyword evidence="5" id="KW-1133">Transmembrane helix</keyword>
<dbReference type="OrthoDB" id="9809348at2"/>
<dbReference type="PANTHER" id="PTHR34220">
    <property type="entry name" value="SENSOR HISTIDINE KINASE YPDA"/>
    <property type="match status" value="1"/>
</dbReference>
<dbReference type="RefSeq" id="WP_073152058.1">
    <property type="nucleotide sequence ID" value="NZ_FRAG01000051.1"/>
</dbReference>
<dbReference type="InterPro" id="IPR036890">
    <property type="entry name" value="HATPase_C_sf"/>
</dbReference>
<dbReference type="PANTHER" id="PTHR34220:SF7">
    <property type="entry name" value="SENSOR HISTIDINE KINASE YPDA"/>
    <property type="match status" value="1"/>
</dbReference>
<feature type="transmembrane region" description="Helical" evidence="5">
    <location>
        <begin position="184"/>
        <end position="206"/>
    </location>
</feature>
<dbReference type="InterPro" id="IPR003660">
    <property type="entry name" value="HAMP_dom"/>
</dbReference>
<dbReference type="GO" id="GO:0000155">
    <property type="term" value="F:phosphorelay sensor kinase activity"/>
    <property type="evidence" value="ECO:0007669"/>
    <property type="project" value="InterPro"/>
</dbReference>
<dbReference type="Pfam" id="PF02518">
    <property type="entry name" value="HATPase_c"/>
    <property type="match status" value="1"/>
</dbReference>
<accession>A0A1M6RWH5</accession>
<comment type="subcellular location">
    <subcellularLocation>
        <location evidence="1">Membrane</location>
    </subcellularLocation>
</comment>
<protein>
    <submittedName>
        <fullName evidence="7">Histidine kinase-, DNA gyrase B-, and HSP90-like ATPase</fullName>
    </submittedName>
</protein>
<evidence type="ECO:0000256" key="1">
    <source>
        <dbReference type="ARBA" id="ARBA00004370"/>
    </source>
</evidence>
<keyword evidence="3" id="KW-0808">Transferase</keyword>
<dbReference type="STRING" id="1121301.SAMN02745912_03095"/>
<keyword evidence="8" id="KW-1185">Reference proteome</keyword>
<evidence type="ECO:0000259" key="6">
    <source>
        <dbReference type="PROSITE" id="PS50885"/>
    </source>
</evidence>
<dbReference type="EMBL" id="FRAG01000051">
    <property type="protein sequence ID" value="SHK36800.1"/>
    <property type="molecule type" value="Genomic_DNA"/>
</dbReference>
<dbReference type="GO" id="GO:0016020">
    <property type="term" value="C:membrane"/>
    <property type="evidence" value="ECO:0007669"/>
    <property type="project" value="UniProtKB-SubCell"/>
</dbReference>
<dbReference type="SMART" id="SM00304">
    <property type="entry name" value="HAMP"/>
    <property type="match status" value="1"/>
</dbReference>
<dbReference type="Proteomes" id="UP000184465">
    <property type="component" value="Unassembled WGS sequence"/>
</dbReference>
<dbReference type="PROSITE" id="PS50885">
    <property type="entry name" value="HAMP"/>
    <property type="match status" value="1"/>
</dbReference>
<evidence type="ECO:0000313" key="7">
    <source>
        <dbReference type="EMBL" id="SHK36800.1"/>
    </source>
</evidence>
<feature type="domain" description="HAMP" evidence="6">
    <location>
        <begin position="206"/>
        <end position="259"/>
    </location>
</feature>
<dbReference type="Pfam" id="PF06580">
    <property type="entry name" value="His_kinase"/>
    <property type="match status" value="1"/>
</dbReference>
<name>A0A1M6RWH5_PARC5</name>
<dbReference type="SUPFAM" id="SSF158472">
    <property type="entry name" value="HAMP domain-like"/>
    <property type="match status" value="1"/>
</dbReference>
<evidence type="ECO:0000256" key="4">
    <source>
        <dbReference type="ARBA" id="ARBA00022777"/>
    </source>
</evidence>
<dbReference type="InterPro" id="IPR003594">
    <property type="entry name" value="HATPase_dom"/>
</dbReference>
<keyword evidence="5" id="KW-0812">Transmembrane</keyword>
<keyword evidence="2" id="KW-0597">Phosphoprotein</keyword>
<evidence type="ECO:0000256" key="2">
    <source>
        <dbReference type="ARBA" id="ARBA00022553"/>
    </source>
</evidence>
<gene>
    <name evidence="7" type="ORF">SAMN02745912_03095</name>
</gene>
<proteinExistence type="predicted"/>
<feature type="transmembrane region" description="Helical" evidence="5">
    <location>
        <begin position="15"/>
        <end position="34"/>
    </location>
</feature>
<dbReference type="Gene3D" id="6.10.340.10">
    <property type="match status" value="1"/>
</dbReference>
<keyword evidence="4 7" id="KW-0418">Kinase</keyword>
<keyword evidence="5" id="KW-0472">Membrane</keyword>
<evidence type="ECO:0000313" key="8">
    <source>
        <dbReference type="Proteomes" id="UP000184465"/>
    </source>
</evidence>
<dbReference type="CDD" id="cd06225">
    <property type="entry name" value="HAMP"/>
    <property type="match status" value="1"/>
</dbReference>
<evidence type="ECO:0000256" key="5">
    <source>
        <dbReference type="SAM" id="Phobius"/>
    </source>
</evidence>
<dbReference type="InterPro" id="IPR010559">
    <property type="entry name" value="Sig_transdc_His_kin_internal"/>
</dbReference>